<feature type="compositionally biased region" description="Basic and acidic residues" evidence="1">
    <location>
        <begin position="278"/>
        <end position="291"/>
    </location>
</feature>
<feature type="compositionally biased region" description="Low complexity" evidence="1">
    <location>
        <begin position="335"/>
        <end position="350"/>
    </location>
</feature>
<feature type="compositionally biased region" description="Polar residues" evidence="1">
    <location>
        <begin position="66"/>
        <end position="79"/>
    </location>
</feature>
<dbReference type="Proteomes" id="UP000053558">
    <property type="component" value="Unassembled WGS sequence"/>
</dbReference>
<dbReference type="RefSeq" id="XP_007766440.1">
    <property type="nucleotide sequence ID" value="XM_007768250.1"/>
</dbReference>
<protein>
    <submittedName>
        <fullName evidence="2">Uncharacterized protein</fullName>
    </submittedName>
</protein>
<dbReference type="GeneID" id="19208940"/>
<dbReference type="KEGG" id="cput:CONPUDRAFT_71596"/>
<feature type="compositionally biased region" description="Polar residues" evidence="1">
    <location>
        <begin position="120"/>
        <end position="130"/>
    </location>
</feature>
<feature type="region of interest" description="Disordered" evidence="1">
    <location>
        <begin position="1"/>
        <end position="257"/>
    </location>
</feature>
<proteinExistence type="predicted"/>
<dbReference type="OrthoDB" id="5599613at2759"/>
<organism evidence="2 3">
    <name type="scientific">Coniophora puteana (strain RWD-64-598)</name>
    <name type="common">Brown rot fungus</name>
    <dbReference type="NCBI Taxonomy" id="741705"/>
    <lineage>
        <taxon>Eukaryota</taxon>
        <taxon>Fungi</taxon>
        <taxon>Dikarya</taxon>
        <taxon>Basidiomycota</taxon>
        <taxon>Agaricomycotina</taxon>
        <taxon>Agaricomycetes</taxon>
        <taxon>Agaricomycetidae</taxon>
        <taxon>Boletales</taxon>
        <taxon>Coniophorineae</taxon>
        <taxon>Coniophoraceae</taxon>
        <taxon>Coniophora</taxon>
    </lineage>
</organism>
<feature type="compositionally biased region" description="Low complexity" evidence="1">
    <location>
        <begin position="86"/>
        <end position="119"/>
    </location>
</feature>
<evidence type="ECO:0000256" key="1">
    <source>
        <dbReference type="SAM" id="MobiDB-lite"/>
    </source>
</evidence>
<reference evidence="3" key="1">
    <citation type="journal article" date="2012" name="Science">
        <title>The Paleozoic origin of enzymatic lignin decomposition reconstructed from 31 fungal genomes.</title>
        <authorList>
            <person name="Floudas D."/>
            <person name="Binder M."/>
            <person name="Riley R."/>
            <person name="Barry K."/>
            <person name="Blanchette R.A."/>
            <person name="Henrissat B."/>
            <person name="Martinez A.T."/>
            <person name="Otillar R."/>
            <person name="Spatafora J.W."/>
            <person name="Yadav J.S."/>
            <person name="Aerts A."/>
            <person name="Benoit I."/>
            <person name="Boyd A."/>
            <person name="Carlson A."/>
            <person name="Copeland A."/>
            <person name="Coutinho P.M."/>
            <person name="de Vries R.P."/>
            <person name="Ferreira P."/>
            <person name="Findley K."/>
            <person name="Foster B."/>
            <person name="Gaskell J."/>
            <person name="Glotzer D."/>
            <person name="Gorecki P."/>
            <person name="Heitman J."/>
            <person name="Hesse C."/>
            <person name="Hori C."/>
            <person name="Igarashi K."/>
            <person name="Jurgens J.A."/>
            <person name="Kallen N."/>
            <person name="Kersten P."/>
            <person name="Kohler A."/>
            <person name="Kuees U."/>
            <person name="Kumar T.K.A."/>
            <person name="Kuo A."/>
            <person name="LaButti K."/>
            <person name="Larrondo L.F."/>
            <person name="Lindquist E."/>
            <person name="Ling A."/>
            <person name="Lombard V."/>
            <person name="Lucas S."/>
            <person name="Lundell T."/>
            <person name="Martin R."/>
            <person name="McLaughlin D.J."/>
            <person name="Morgenstern I."/>
            <person name="Morin E."/>
            <person name="Murat C."/>
            <person name="Nagy L.G."/>
            <person name="Nolan M."/>
            <person name="Ohm R.A."/>
            <person name="Patyshakuliyeva A."/>
            <person name="Rokas A."/>
            <person name="Ruiz-Duenas F.J."/>
            <person name="Sabat G."/>
            <person name="Salamov A."/>
            <person name="Samejima M."/>
            <person name="Schmutz J."/>
            <person name="Slot J.C."/>
            <person name="St John F."/>
            <person name="Stenlid J."/>
            <person name="Sun H."/>
            <person name="Sun S."/>
            <person name="Syed K."/>
            <person name="Tsang A."/>
            <person name="Wiebenga A."/>
            <person name="Young D."/>
            <person name="Pisabarro A."/>
            <person name="Eastwood D.C."/>
            <person name="Martin F."/>
            <person name="Cullen D."/>
            <person name="Grigoriev I.V."/>
            <person name="Hibbett D.S."/>
        </authorList>
    </citation>
    <scope>NUCLEOTIDE SEQUENCE [LARGE SCALE GENOMIC DNA]</scope>
    <source>
        <strain evidence="3">RWD-64-598 SS2</strain>
    </source>
</reference>
<evidence type="ECO:0000313" key="2">
    <source>
        <dbReference type="EMBL" id="EIW82935.1"/>
    </source>
</evidence>
<dbReference type="EMBL" id="JH711576">
    <property type="protein sequence ID" value="EIW82935.1"/>
    <property type="molecule type" value="Genomic_DNA"/>
</dbReference>
<evidence type="ECO:0000313" key="3">
    <source>
        <dbReference type="Proteomes" id="UP000053558"/>
    </source>
</evidence>
<name>A0A5M3MW47_CONPW</name>
<dbReference type="OMA" id="ERSHISI"/>
<keyword evidence="3" id="KW-1185">Reference proteome</keyword>
<feature type="compositionally biased region" description="Polar residues" evidence="1">
    <location>
        <begin position="43"/>
        <end position="53"/>
    </location>
</feature>
<feature type="region of interest" description="Disordered" evidence="1">
    <location>
        <begin position="271"/>
        <end position="395"/>
    </location>
</feature>
<sequence>MSPPPSKQKSRIAPNDNNSAHQARRQTRESADSKVSLKRPHSPDSSVHLSQPPSKAPTKRKKQDHASPQVNGTASNSPESEAINIPSNSSSTLTSGSLLPRSSTLSRLSPLSSLTRSSPVTNPSVVLSSQSDEHDMTMTPRQPKMKSISEVTNSVTKWRDDAVEDDDKVLTSSTSRDTEMVEADLQGTPSTDPPNVPLTPLTDPVSLPSEPDMGSDLPRLSTSPEPDVRAQASAAPASSLPSPPETRAADSSSDAGNDAADIIAQIKARVYAAGNSSDDEKQKTLELRDLSDSDEDSDLDLPAFRKNNGKGKRSGASSPSASSSRLRRSSKKAESTSSGSRSPSPSAGRRVSGRVRKVAGKAPQPLTQAAIEATEKARKKAHNPLEALLREKRSGQRRGIDADAVRMADEAVMNKDKYLDFDEDADFGSPAKKKLRAPFPLLSQADGGASDDEQVVVGNRETKLLGSRAGDAINQILFKDKASKGKERARELAELKAHGVAFWGRPHNNADMEVDTTRVQDLFADGRDSCHIIARLHELYVRGDVQRLSIFLGAGALNMLSPAELNLVIPSIFKLVDCLSALGARKDVLQVQGWSRSTVQRADADTRDQTLGKLLTLITAAARTDSVPSSDLPDMILALILVGLDTSTSHDTRIQLISALDALCRSITLAVESTVYNKLQTYIRQLNPTNKAYAVSLLASGNGRARYFAQWLAYSALVKAPASYSDDDLPPLNDLVSLLTVDAMFDVGSDDIDYDVLQQYVHLLDMWLVDIQAYVAEEKKMQPATPSASMAAIEDSPSKLRRKEPPLTFVRSALDVIHGRIVDTRAAHLERSRTKAALQRLSMRIYYQRSAMSKSGRPDLKVYFSPRKE</sequence>
<dbReference type="AlphaFoldDB" id="A0A5M3MW47"/>
<feature type="compositionally biased region" description="Low complexity" evidence="1">
    <location>
        <begin position="314"/>
        <end position="324"/>
    </location>
</feature>
<accession>A0A5M3MW47</accession>
<gene>
    <name evidence="2" type="ORF">CONPUDRAFT_71596</name>
</gene>
<comment type="caution">
    <text evidence="2">The sequence shown here is derived from an EMBL/GenBank/DDBJ whole genome shotgun (WGS) entry which is preliminary data.</text>
</comment>